<reference evidence="1 2" key="1">
    <citation type="submission" date="2013-07" db="EMBL/GenBank/DDBJ databases">
        <authorList>
            <person name="Weinstock G."/>
            <person name="Sodergren E."/>
            <person name="Wylie T."/>
            <person name="Fulton L."/>
            <person name="Fulton R."/>
            <person name="Fronick C."/>
            <person name="O'Laughlin M."/>
            <person name="Godfrey J."/>
            <person name="Miner T."/>
            <person name="Herter B."/>
            <person name="Appelbaum E."/>
            <person name="Cordes M."/>
            <person name="Lek S."/>
            <person name="Wollam A."/>
            <person name="Pepin K.H."/>
            <person name="Palsikar V.B."/>
            <person name="Mitreva M."/>
            <person name="Wilson R.K."/>
        </authorList>
    </citation>
    <scope>NUCLEOTIDE SEQUENCE [LARGE SCALE GENOMIC DNA]</scope>
    <source>
        <strain evidence="1 2">ATCC 27760</strain>
    </source>
</reference>
<dbReference type="AlphaFoldDB" id="U2M0F6"/>
<proteinExistence type="predicted"/>
<protein>
    <submittedName>
        <fullName evidence="1">Uncharacterized protein</fullName>
    </submittedName>
</protein>
<gene>
    <name evidence="1" type="ORF">RUMCAL_01664</name>
</gene>
<organism evidence="1 2">
    <name type="scientific">Ruminococcus callidus ATCC 27760</name>
    <dbReference type="NCBI Taxonomy" id="411473"/>
    <lineage>
        <taxon>Bacteria</taxon>
        <taxon>Bacillati</taxon>
        <taxon>Bacillota</taxon>
        <taxon>Clostridia</taxon>
        <taxon>Eubacteriales</taxon>
        <taxon>Oscillospiraceae</taxon>
        <taxon>Ruminococcus</taxon>
    </lineage>
</organism>
<dbReference type="STRING" id="411473.RUMCAL_01664"/>
<keyword evidence="2" id="KW-1185">Reference proteome</keyword>
<accession>U2M0F6</accession>
<dbReference type="EMBL" id="AWVF01000210">
    <property type="protein sequence ID" value="ERJ95224.1"/>
    <property type="molecule type" value="Genomic_DNA"/>
</dbReference>
<evidence type="ECO:0000313" key="1">
    <source>
        <dbReference type="EMBL" id="ERJ95224.1"/>
    </source>
</evidence>
<sequence>MIFPRSSLKILAVRKHACEFLPRTEKNHLTKFAYHYSVNTP</sequence>
<evidence type="ECO:0000313" key="2">
    <source>
        <dbReference type="Proteomes" id="UP000016662"/>
    </source>
</evidence>
<name>U2M0F6_9FIRM</name>
<dbReference type="Proteomes" id="UP000016662">
    <property type="component" value="Unassembled WGS sequence"/>
</dbReference>
<comment type="caution">
    <text evidence="1">The sequence shown here is derived from an EMBL/GenBank/DDBJ whole genome shotgun (WGS) entry which is preliminary data.</text>
</comment>
<dbReference type="HOGENOM" id="CLU_3276141_0_0_9"/>